<accession>A0ABP7U9N5</accession>
<gene>
    <name evidence="1" type="ORF">GCM10022233_03560</name>
</gene>
<name>A0ABP7U9N5_9ACTN</name>
<protein>
    <submittedName>
        <fullName evidence="1">Uncharacterized protein</fullName>
    </submittedName>
</protein>
<evidence type="ECO:0000313" key="2">
    <source>
        <dbReference type="Proteomes" id="UP001499984"/>
    </source>
</evidence>
<dbReference type="Proteomes" id="UP001499984">
    <property type="component" value="Unassembled WGS sequence"/>
</dbReference>
<organism evidence="1 2">
    <name type="scientific">Streptomyces shaanxiensis</name>
    <dbReference type="NCBI Taxonomy" id="653357"/>
    <lineage>
        <taxon>Bacteria</taxon>
        <taxon>Bacillati</taxon>
        <taxon>Actinomycetota</taxon>
        <taxon>Actinomycetes</taxon>
        <taxon>Kitasatosporales</taxon>
        <taxon>Streptomycetaceae</taxon>
        <taxon>Streptomyces</taxon>
    </lineage>
</organism>
<sequence>MTNALYRDRMSASAVGAAALPVWQRPQQSSYGCGSPQGQAVFVGRCWEREVRRDMDTIMRHSRPVIENVNSGLTQNMLDE</sequence>
<comment type="caution">
    <text evidence="1">The sequence shown here is derived from an EMBL/GenBank/DDBJ whole genome shotgun (WGS) entry which is preliminary data.</text>
</comment>
<keyword evidence="2" id="KW-1185">Reference proteome</keyword>
<dbReference type="EMBL" id="BAAAZY010000001">
    <property type="protein sequence ID" value="GAA4038497.1"/>
    <property type="molecule type" value="Genomic_DNA"/>
</dbReference>
<evidence type="ECO:0000313" key="1">
    <source>
        <dbReference type="EMBL" id="GAA4038497.1"/>
    </source>
</evidence>
<reference evidence="2" key="1">
    <citation type="journal article" date="2019" name="Int. J. Syst. Evol. Microbiol.">
        <title>The Global Catalogue of Microorganisms (GCM) 10K type strain sequencing project: providing services to taxonomists for standard genome sequencing and annotation.</title>
        <authorList>
            <consortium name="The Broad Institute Genomics Platform"/>
            <consortium name="The Broad Institute Genome Sequencing Center for Infectious Disease"/>
            <person name="Wu L."/>
            <person name="Ma J."/>
        </authorList>
    </citation>
    <scope>NUCLEOTIDE SEQUENCE [LARGE SCALE GENOMIC DNA]</scope>
    <source>
        <strain evidence="2">JCM 16925</strain>
    </source>
</reference>
<proteinExistence type="predicted"/>